<dbReference type="EMBL" id="JAOYFB010000040">
    <property type="protein sequence ID" value="KAK4036464.1"/>
    <property type="molecule type" value="Genomic_DNA"/>
</dbReference>
<sequence>MVIFSNGWTTSGRVLQTTYAQDQKSQQEENLGKPHAQVITDFRPSCCLFTVWKISNTAATIMQDGSRNLQFHTTWRESFFLPRQDGCQYLSEGCRRTVSNN</sequence>
<protein>
    <submittedName>
        <fullName evidence="1">Uncharacterized protein</fullName>
    </submittedName>
</protein>
<evidence type="ECO:0000313" key="2">
    <source>
        <dbReference type="Proteomes" id="UP001234178"/>
    </source>
</evidence>
<gene>
    <name evidence="1" type="ORF">OUZ56_028518</name>
</gene>
<reference evidence="1 2" key="1">
    <citation type="journal article" date="2023" name="Nucleic Acids Res.">
        <title>The hologenome of Daphnia magna reveals possible DNA methylation and microbiome-mediated evolution of the host genome.</title>
        <authorList>
            <person name="Chaturvedi A."/>
            <person name="Li X."/>
            <person name="Dhandapani V."/>
            <person name="Marshall H."/>
            <person name="Kissane S."/>
            <person name="Cuenca-Cambronero M."/>
            <person name="Asole G."/>
            <person name="Calvet F."/>
            <person name="Ruiz-Romero M."/>
            <person name="Marangio P."/>
            <person name="Guigo R."/>
            <person name="Rago D."/>
            <person name="Mirbahai L."/>
            <person name="Eastwood N."/>
            <person name="Colbourne J.K."/>
            <person name="Zhou J."/>
            <person name="Mallon E."/>
            <person name="Orsini L."/>
        </authorList>
    </citation>
    <scope>NUCLEOTIDE SEQUENCE [LARGE SCALE GENOMIC DNA]</scope>
    <source>
        <strain evidence="1">LRV0_1</strain>
    </source>
</reference>
<keyword evidence="2" id="KW-1185">Reference proteome</keyword>
<dbReference type="Proteomes" id="UP001234178">
    <property type="component" value="Unassembled WGS sequence"/>
</dbReference>
<comment type="caution">
    <text evidence="1">The sequence shown here is derived from an EMBL/GenBank/DDBJ whole genome shotgun (WGS) entry which is preliminary data.</text>
</comment>
<accession>A0ABR0B491</accession>
<proteinExistence type="predicted"/>
<evidence type="ECO:0000313" key="1">
    <source>
        <dbReference type="EMBL" id="KAK4036464.1"/>
    </source>
</evidence>
<name>A0ABR0B491_9CRUS</name>
<organism evidence="1 2">
    <name type="scientific">Daphnia magna</name>
    <dbReference type="NCBI Taxonomy" id="35525"/>
    <lineage>
        <taxon>Eukaryota</taxon>
        <taxon>Metazoa</taxon>
        <taxon>Ecdysozoa</taxon>
        <taxon>Arthropoda</taxon>
        <taxon>Crustacea</taxon>
        <taxon>Branchiopoda</taxon>
        <taxon>Diplostraca</taxon>
        <taxon>Cladocera</taxon>
        <taxon>Anomopoda</taxon>
        <taxon>Daphniidae</taxon>
        <taxon>Daphnia</taxon>
    </lineage>
</organism>